<dbReference type="NCBIfam" id="TIGR00357">
    <property type="entry name" value="peptide-methionine (R)-S-oxide reductase MsrB"/>
    <property type="match status" value="1"/>
</dbReference>
<feature type="zinc finger region" description="RING-Gid-type" evidence="12">
    <location>
        <begin position="342"/>
        <end position="384"/>
    </location>
</feature>
<dbReference type="PANTHER" id="PTHR12170:SF2">
    <property type="entry name" value="E3 UBIQUITIN-PROTEIN TRANSFERASE MAEA"/>
    <property type="match status" value="1"/>
</dbReference>
<accession>A0A6V7VCT5</accession>
<dbReference type="Pfam" id="PF10607">
    <property type="entry name" value="CTLH"/>
    <property type="match status" value="1"/>
</dbReference>
<dbReference type="GO" id="GO:0005737">
    <property type="term" value="C:cytoplasm"/>
    <property type="evidence" value="ECO:0007669"/>
    <property type="project" value="UniProtKB-SubCell"/>
</dbReference>
<evidence type="ECO:0000259" key="15">
    <source>
        <dbReference type="PROSITE" id="PS51867"/>
    </source>
</evidence>
<dbReference type="InterPro" id="IPR006595">
    <property type="entry name" value="CTLH_C"/>
</dbReference>
<dbReference type="CDD" id="cd16659">
    <property type="entry name" value="RING-Ubox_Emp"/>
    <property type="match status" value="1"/>
</dbReference>
<reference evidence="16 17" key="1">
    <citation type="submission" date="2020-08" db="EMBL/GenBank/DDBJ databases">
        <authorList>
            <person name="Koutsovoulos G."/>
            <person name="Danchin GJ E."/>
        </authorList>
    </citation>
    <scope>NUCLEOTIDE SEQUENCE [LARGE SCALE GENOMIC DNA]</scope>
</reference>
<keyword evidence="9" id="KW-0560">Oxidoreductase</keyword>
<dbReference type="InterPro" id="IPR002579">
    <property type="entry name" value="Met_Sox_Rdtase_MsrB_dom"/>
</dbReference>
<dbReference type="Pfam" id="PF01641">
    <property type="entry name" value="SelR"/>
    <property type="match status" value="1"/>
</dbReference>
<evidence type="ECO:0000256" key="8">
    <source>
        <dbReference type="ARBA" id="ARBA00022833"/>
    </source>
</evidence>
<keyword evidence="7 12" id="KW-0863">Zinc-finger</keyword>
<feature type="domain" description="RING-Gid-type" evidence="15">
    <location>
        <begin position="342"/>
        <end position="384"/>
    </location>
</feature>
<evidence type="ECO:0000256" key="6">
    <source>
        <dbReference type="ARBA" id="ARBA00022723"/>
    </source>
</evidence>
<evidence type="ECO:0000256" key="10">
    <source>
        <dbReference type="ARBA" id="ARBA00023057"/>
    </source>
</evidence>
<dbReference type="Proteomes" id="UP000580250">
    <property type="component" value="Unassembled WGS sequence"/>
</dbReference>
<evidence type="ECO:0000256" key="12">
    <source>
        <dbReference type="PROSITE-ProRule" id="PRU01215"/>
    </source>
</evidence>
<dbReference type="GO" id="GO:0061630">
    <property type="term" value="F:ubiquitin protein ligase activity"/>
    <property type="evidence" value="ECO:0007669"/>
    <property type="project" value="InterPro"/>
</dbReference>
<dbReference type="SUPFAM" id="SSF57850">
    <property type="entry name" value="RING/U-box"/>
    <property type="match status" value="1"/>
</dbReference>
<dbReference type="GO" id="GO:0008270">
    <property type="term" value="F:zinc ion binding"/>
    <property type="evidence" value="ECO:0007669"/>
    <property type="project" value="UniProtKB-KW"/>
</dbReference>
<evidence type="ECO:0000256" key="7">
    <source>
        <dbReference type="ARBA" id="ARBA00022771"/>
    </source>
</evidence>
<keyword evidence="8" id="KW-0862">Zinc</keyword>
<evidence type="ECO:0000259" key="14">
    <source>
        <dbReference type="PROSITE" id="PS51790"/>
    </source>
</evidence>
<dbReference type="GO" id="GO:0043161">
    <property type="term" value="P:proteasome-mediated ubiquitin-dependent protein catabolic process"/>
    <property type="evidence" value="ECO:0007669"/>
    <property type="project" value="InterPro"/>
</dbReference>
<dbReference type="SUPFAM" id="SSF51316">
    <property type="entry name" value="Mss4-like"/>
    <property type="match status" value="1"/>
</dbReference>
<dbReference type="GO" id="GO:0034657">
    <property type="term" value="C:GID complex"/>
    <property type="evidence" value="ECO:0007669"/>
    <property type="project" value="TreeGrafter"/>
</dbReference>
<proteinExistence type="inferred from homology"/>
<evidence type="ECO:0000259" key="13">
    <source>
        <dbReference type="PROSITE" id="PS50897"/>
    </source>
</evidence>
<dbReference type="InterPro" id="IPR006594">
    <property type="entry name" value="LisH"/>
</dbReference>
<comment type="similarity">
    <text evidence="3">Belongs to the MsrB Met sulfoxide reductase family.</text>
</comment>
<evidence type="ECO:0000256" key="9">
    <source>
        <dbReference type="ARBA" id="ARBA00023002"/>
    </source>
</evidence>
<feature type="domain" description="CTLH" evidence="13">
    <location>
        <begin position="160"/>
        <end position="217"/>
    </location>
</feature>
<dbReference type="Gene3D" id="2.170.150.20">
    <property type="entry name" value="Peptide methionine sulfoxide reductase"/>
    <property type="match status" value="1"/>
</dbReference>
<evidence type="ECO:0000256" key="5">
    <source>
        <dbReference type="ARBA" id="ARBA00022490"/>
    </source>
</evidence>
<evidence type="ECO:0000256" key="1">
    <source>
        <dbReference type="ARBA" id="ARBA00004109"/>
    </source>
</evidence>
<feature type="domain" description="MsrB" evidence="14">
    <location>
        <begin position="439"/>
        <end position="564"/>
    </location>
</feature>
<dbReference type="PROSITE" id="PS50896">
    <property type="entry name" value="LISH"/>
    <property type="match status" value="1"/>
</dbReference>
<keyword evidence="10" id="KW-0265">Erythrocyte maturation</keyword>
<dbReference type="PROSITE" id="PS51867">
    <property type="entry name" value="ZF_RING_GID"/>
    <property type="match status" value="1"/>
</dbReference>
<dbReference type="PROSITE" id="PS50897">
    <property type="entry name" value="CTLH"/>
    <property type="match status" value="1"/>
</dbReference>
<sequence>MSGKSLTTFNELNCLEYGTLKIPYELLNKKFRCTQRVIDQCIFHFQKEFELLEQKLKGRTQPICLNEVSNNISKLNKLITQFKDDVSQKLTEEIESGEVLNKQVEMLTQAGSSDSTVRKSFYDQRLNRFIVEHLLRTGYFETAQLLADYVGLDIEAQKSVYLVARQVEESLRNKDLTFCLNWVRDNRSRLHRIGSRLETEVRIQHCVELVKSGRTADSLKYVQSFFGNKSDLHGVHWMANTNLLHLMGLIALGKDSSRSEHQPLLSDERYSTLIQLFRLENDRIYKFCTQSPFSACLQAGIAVHKTPQCKKDSNSRCIVCGSVFELSEGLPYTHLSNSRLFCAISGELFDCEDNRPMMLPNGHVYGEKSMRKLAKNNEFVCPRTLTVYSLDDIQRKKILYMKRLNNIFFKFFNKMSTKNPPKSAFEKLGLNKNPKEVTEEEWKKVLTPEQFEITRKAGTELAFTGKYDKHFISGGKYVCICCGADLFVSENKFNSGCGWPAFSKSIEADKNITRLPDHSFGRIRTEVRCSVCNAHLGHVFDDGPQKDGGERYCINSESIDFIGSDDKKEEKN</sequence>
<comment type="subcellular location">
    <subcellularLocation>
        <location evidence="2">Cytoplasm</location>
    </subcellularLocation>
    <subcellularLocation>
        <location evidence="1">Nucleus matrix</location>
    </subcellularLocation>
</comment>
<name>A0A6V7VCT5_MELEN</name>
<protein>
    <recommendedName>
        <fullName evidence="4">E3 ubiquitin-protein transferase MAEA</fullName>
    </recommendedName>
    <alternativeName>
        <fullName evidence="11">Macrophage erythroblast attacher</fullName>
    </alternativeName>
</protein>
<evidence type="ECO:0000256" key="2">
    <source>
        <dbReference type="ARBA" id="ARBA00004496"/>
    </source>
</evidence>
<evidence type="ECO:0000256" key="4">
    <source>
        <dbReference type="ARBA" id="ARBA00014384"/>
    </source>
</evidence>
<keyword evidence="6" id="KW-0479">Metal-binding</keyword>
<dbReference type="GO" id="GO:0016363">
    <property type="term" value="C:nuclear matrix"/>
    <property type="evidence" value="ECO:0007669"/>
    <property type="project" value="UniProtKB-SubCell"/>
</dbReference>
<keyword evidence="5" id="KW-0963">Cytoplasm</keyword>
<dbReference type="PROSITE" id="PS51790">
    <property type="entry name" value="MSRB"/>
    <property type="match status" value="1"/>
</dbReference>
<dbReference type="EMBL" id="CAJEWN010000196">
    <property type="protein sequence ID" value="CAD2172154.1"/>
    <property type="molecule type" value="Genomic_DNA"/>
</dbReference>
<dbReference type="GO" id="GO:0033743">
    <property type="term" value="F:peptide-methionine (R)-S-oxide reductase activity"/>
    <property type="evidence" value="ECO:0007669"/>
    <property type="project" value="InterPro"/>
</dbReference>
<gene>
    <name evidence="16" type="ORF">MENT_LOCUS23694</name>
</gene>
<dbReference type="InterPro" id="IPR011057">
    <property type="entry name" value="Mss4-like_sf"/>
</dbReference>
<dbReference type="PANTHER" id="PTHR12170">
    <property type="entry name" value="MACROPHAGE ERYTHROBLAST ATTACHER-RELATED"/>
    <property type="match status" value="1"/>
</dbReference>
<dbReference type="InterPro" id="IPR045098">
    <property type="entry name" value="Fyv10_fam"/>
</dbReference>
<evidence type="ECO:0000313" key="16">
    <source>
        <dbReference type="EMBL" id="CAD2172154.1"/>
    </source>
</evidence>
<evidence type="ECO:0000256" key="11">
    <source>
        <dbReference type="ARBA" id="ARBA00029678"/>
    </source>
</evidence>
<evidence type="ECO:0000313" key="17">
    <source>
        <dbReference type="Proteomes" id="UP000580250"/>
    </source>
</evidence>
<dbReference type="InterPro" id="IPR044063">
    <property type="entry name" value="ZF_RING_GID"/>
</dbReference>
<dbReference type="InterPro" id="IPR024964">
    <property type="entry name" value="CTLH/CRA"/>
</dbReference>
<comment type="caution">
    <text evidence="16">The sequence shown here is derived from an EMBL/GenBank/DDBJ whole genome shotgun (WGS) entry which is preliminary data.</text>
</comment>
<organism evidence="16 17">
    <name type="scientific">Meloidogyne enterolobii</name>
    <name type="common">Root-knot nematode worm</name>
    <name type="synonym">Meloidogyne mayaguensis</name>
    <dbReference type="NCBI Taxonomy" id="390850"/>
    <lineage>
        <taxon>Eukaryota</taxon>
        <taxon>Metazoa</taxon>
        <taxon>Ecdysozoa</taxon>
        <taxon>Nematoda</taxon>
        <taxon>Chromadorea</taxon>
        <taxon>Rhabditida</taxon>
        <taxon>Tylenchina</taxon>
        <taxon>Tylenchomorpha</taxon>
        <taxon>Tylenchoidea</taxon>
        <taxon>Meloidogynidae</taxon>
        <taxon>Meloidogyninae</taxon>
        <taxon>Meloidogyne</taxon>
    </lineage>
</organism>
<dbReference type="OrthoDB" id="1933455at2759"/>
<dbReference type="AlphaFoldDB" id="A0A6V7VCT5"/>
<dbReference type="GO" id="GO:0043249">
    <property type="term" value="P:erythrocyte maturation"/>
    <property type="evidence" value="ECO:0007669"/>
    <property type="project" value="UniProtKB-KW"/>
</dbReference>
<evidence type="ECO:0000256" key="3">
    <source>
        <dbReference type="ARBA" id="ARBA00007174"/>
    </source>
</evidence>